<evidence type="ECO:0000256" key="4">
    <source>
        <dbReference type="ARBA" id="ARBA00022989"/>
    </source>
</evidence>
<feature type="transmembrane region" description="Helical" evidence="7">
    <location>
        <begin position="288"/>
        <end position="312"/>
    </location>
</feature>
<proteinExistence type="predicted"/>
<feature type="transmembrane region" description="Helical" evidence="7">
    <location>
        <begin position="32"/>
        <end position="55"/>
    </location>
</feature>
<dbReference type="Proteomes" id="UP000225433">
    <property type="component" value="Unassembled WGS sequence"/>
</dbReference>
<evidence type="ECO:0000313" key="11">
    <source>
        <dbReference type="Proteomes" id="UP000225433"/>
    </source>
</evidence>
<evidence type="ECO:0000313" key="8">
    <source>
        <dbReference type="EMBL" id="AOM40547.1"/>
    </source>
</evidence>
<dbReference type="InterPro" id="IPR050367">
    <property type="entry name" value="APC_superfamily"/>
</dbReference>
<keyword evidence="5 7" id="KW-0472">Membrane</keyword>
<dbReference type="KEGG" id="xho:A9255_08075"/>
<keyword evidence="3 7" id="KW-0812">Transmembrane</keyword>
<feature type="transmembrane region" description="Helical" evidence="7">
    <location>
        <begin position="140"/>
        <end position="158"/>
    </location>
</feature>
<feature type="transmembrane region" description="Helical" evidence="7">
    <location>
        <begin position="67"/>
        <end position="85"/>
    </location>
</feature>
<feature type="region of interest" description="Disordered" evidence="6">
    <location>
        <begin position="1"/>
        <end position="20"/>
    </location>
</feature>
<keyword evidence="2" id="KW-1003">Cell membrane</keyword>
<feature type="transmembrane region" description="Helical" evidence="7">
    <location>
        <begin position="373"/>
        <end position="395"/>
    </location>
</feature>
<dbReference type="AlphaFoldDB" id="A0A2G0QB90"/>
<feature type="transmembrane region" description="Helical" evidence="7">
    <location>
        <begin position="431"/>
        <end position="449"/>
    </location>
</feature>
<dbReference type="GO" id="GO:0005886">
    <property type="term" value="C:plasma membrane"/>
    <property type="evidence" value="ECO:0007669"/>
    <property type="project" value="UniProtKB-SubCell"/>
</dbReference>
<sequence>MSHNTTTPTTTSFGANPTNTSNRVQLRRTLTLFQVVMMGLAYMQPMTIFDTFGIVSGLTDGHVATSYAIALIAILFTALSYGKLVKRFPSAGSAYTYVQKSMNPHLGFMVGWSSLLDYLLMPMINILLAKIYLQAIFPGVDPWIFVVALAVLMTIFNLSGINVVANLNSLIVVVQIAVMVAFVGLLMYGVHNGEGAGTLFSMRPFTSEEAKLIPMITGATILCFSFLGFDGISSLSEETPNAEKVIPKAIFLTALIGGVIFISVSYFLQLYFPDISRFKNPDESQPEIMLFVAGALFQAIILVFSCVTVMASGMAAHAGVSRLLYVMGRDGVLPEKVFAYVHPKWRTPAINVLLVGIVALSAGWLNLVTATALINFGALVAFTFVNLSVISQFYIRERRNNTLKDTLHFLILPLLGAATVGVLWVNLEAKSMELGLIWGGVGLLYMFFVTRSFRQPMPQFTES</sequence>
<dbReference type="STRING" id="351679.A9255_08075"/>
<evidence type="ECO:0000313" key="9">
    <source>
        <dbReference type="EMBL" id="PHM56504.1"/>
    </source>
</evidence>
<reference evidence="8 10" key="1">
    <citation type="submission" date="2016-06" db="EMBL/GenBank/DDBJ databases">
        <title>Bacterial characters and pathogenicity of Xenorhabdus hominickii from an entomopathogenic nematode, Steinernema monticolum.</title>
        <authorList>
            <person name="Park Y."/>
            <person name="Kim Y."/>
        </authorList>
    </citation>
    <scope>NUCLEOTIDE SEQUENCE [LARGE SCALE GENOMIC DNA]</scope>
    <source>
        <strain evidence="8 10">ANU1</strain>
    </source>
</reference>
<dbReference type="InterPro" id="IPR002293">
    <property type="entry name" value="AA/rel_permease1"/>
</dbReference>
<feature type="transmembrane region" description="Helical" evidence="7">
    <location>
        <begin position="170"/>
        <end position="190"/>
    </location>
</feature>
<dbReference type="EMBL" id="NJAI01000002">
    <property type="protein sequence ID" value="PHM56504.1"/>
    <property type="molecule type" value="Genomic_DNA"/>
</dbReference>
<dbReference type="OrthoDB" id="9804700at2"/>
<dbReference type="EMBL" id="CP016176">
    <property type="protein sequence ID" value="AOM40547.1"/>
    <property type="molecule type" value="Genomic_DNA"/>
</dbReference>
<dbReference type="Proteomes" id="UP000094600">
    <property type="component" value="Chromosome"/>
</dbReference>
<evidence type="ECO:0000256" key="7">
    <source>
        <dbReference type="SAM" id="Phobius"/>
    </source>
</evidence>
<feature type="transmembrane region" description="Helical" evidence="7">
    <location>
        <begin position="249"/>
        <end position="268"/>
    </location>
</feature>
<evidence type="ECO:0000256" key="6">
    <source>
        <dbReference type="SAM" id="MobiDB-lite"/>
    </source>
</evidence>
<dbReference type="RefSeq" id="WP_069316263.1">
    <property type="nucleotide sequence ID" value="NZ_CAWNQJ010000046.1"/>
</dbReference>
<dbReference type="GO" id="GO:0022857">
    <property type="term" value="F:transmembrane transporter activity"/>
    <property type="evidence" value="ECO:0007669"/>
    <property type="project" value="InterPro"/>
</dbReference>
<evidence type="ECO:0000256" key="1">
    <source>
        <dbReference type="ARBA" id="ARBA00004651"/>
    </source>
</evidence>
<feature type="compositionally biased region" description="Low complexity" evidence="6">
    <location>
        <begin position="1"/>
        <end position="11"/>
    </location>
</feature>
<feature type="transmembrane region" description="Helical" evidence="7">
    <location>
        <begin position="407"/>
        <end position="425"/>
    </location>
</feature>
<dbReference type="PANTHER" id="PTHR42770:SF1">
    <property type="entry name" value="LOW-AFFINITY PUTRESCINE IMPORTER PLAP"/>
    <property type="match status" value="1"/>
</dbReference>
<evidence type="ECO:0000256" key="5">
    <source>
        <dbReference type="ARBA" id="ARBA00023136"/>
    </source>
</evidence>
<protein>
    <submittedName>
        <fullName evidence="9">Amino acid transporter</fullName>
    </submittedName>
    <submittedName>
        <fullName evidence="8">Putrescine importer PuuP</fullName>
    </submittedName>
</protein>
<keyword evidence="10" id="KW-1185">Reference proteome</keyword>
<feature type="transmembrane region" description="Helical" evidence="7">
    <location>
        <begin position="349"/>
        <end position="367"/>
    </location>
</feature>
<dbReference type="PIRSF" id="PIRSF006060">
    <property type="entry name" value="AA_transporter"/>
    <property type="match status" value="1"/>
</dbReference>
<dbReference type="PANTHER" id="PTHR42770">
    <property type="entry name" value="AMINO ACID TRANSPORTER-RELATED"/>
    <property type="match status" value="1"/>
</dbReference>
<feature type="transmembrane region" description="Helical" evidence="7">
    <location>
        <begin position="210"/>
        <end position="229"/>
    </location>
</feature>
<evidence type="ECO:0000256" key="3">
    <source>
        <dbReference type="ARBA" id="ARBA00022692"/>
    </source>
</evidence>
<gene>
    <name evidence="8" type="ORF">A9255_08075</name>
    <name evidence="9" type="ORF">Xhom_01997</name>
</gene>
<keyword evidence="4 7" id="KW-1133">Transmembrane helix</keyword>
<reference evidence="9 11" key="2">
    <citation type="journal article" date="2017" name="Nat. Microbiol.">
        <title>Natural product diversity associated with the nematode symbionts Photorhabdus and Xenorhabdus.</title>
        <authorList>
            <person name="Tobias N.J."/>
            <person name="Wolff H."/>
            <person name="Djahanschiri B."/>
            <person name="Grundmann F."/>
            <person name="Kronenwerth M."/>
            <person name="Shi Y.M."/>
            <person name="Simonyi S."/>
            <person name="Grun P."/>
            <person name="Shapiro-Ilan D."/>
            <person name="Pidot S.J."/>
            <person name="Stinear T.P."/>
            <person name="Ebersberger I."/>
            <person name="Bode H.B."/>
        </authorList>
    </citation>
    <scope>NUCLEOTIDE SEQUENCE [LARGE SCALE GENOMIC DNA]</scope>
    <source>
        <strain evidence="9 11">DSM 17903</strain>
    </source>
</reference>
<feature type="transmembrane region" description="Helical" evidence="7">
    <location>
        <begin position="106"/>
        <end position="128"/>
    </location>
</feature>
<organism evidence="9 11">
    <name type="scientific">Xenorhabdus hominickii</name>
    <dbReference type="NCBI Taxonomy" id="351679"/>
    <lineage>
        <taxon>Bacteria</taxon>
        <taxon>Pseudomonadati</taxon>
        <taxon>Pseudomonadota</taxon>
        <taxon>Gammaproteobacteria</taxon>
        <taxon>Enterobacterales</taxon>
        <taxon>Morganellaceae</taxon>
        <taxon>Xenorhabdus</taxon>
    </lineage>
</organism>
<comment type="subcellular location">
    <subcellularLocation>
        <location evidence="1">Cell membrane</location>
        <topology evidence="1">Multi-pass membrane protein</topology>
    </subcellularLocation>
</comment>
<accession>A0A2G0QB90</accession>
<evidence type="ECO:0000256" key="2">
    <source>
        <dbReference type="ARBA" id="ARBA00022475"/>
    </source>
</evidence>
<dbReference type="Gene3D" id="1.20.1740.10">
    <property type="entry name" value="Amino acid/polyamine transporter I"/>
    <property type="match status" value="1"/>
</dbReference>
<dbReference type="Pfam" id="PF13520">
    <property type="entry name" value="AA_permease_2"/>
    <property type="match status" value="1"/>
</dbReference>
<name>A0A2G0QB90_XENHO</name>
<evidence type="ECO:0000313" key="10">
    <source>
        <dbReference type="Proteomes" id="UP000094600"/>
    </source>
</evidence>